<protein>
    <submittedName>
        <fullName evidence="1">Uncharacterized protein</fullName>
    </submittedName>
</protein>
<dbReference type="AlphaFoldDB" id="A0AAC9FBW3"/>
<reference evidence="2 4" key="1">
    <citation type="journal article" date="2016" name="Plant Dis.">
        <title>Improved production of propionic acid using genome shuffling.</title>
        <authorList>
            <person name="Luna-Flores C.H."/>
            <person name="Palfreyman R.W."/>
            <person name="Kromer J.O."/>
            <person name="Nielsen L.K."/>
            <person name="Marcellin E."/>
        </authorList>
    </citation>
    <scope>NUCLEOTIDE SEQUENCE [LARGE SCALE GENOMIC DNA]</scope>
    <source>
        <strain evidence="2 4">F3E8</strain>
    </source>
</reference>
<dbReference type="Proteomes" id="UP000178666">
    <property type="component" value="Chromosome"/>
</dbReference>
<dbReference type="Proteomes" id="UP000075221">
    <property type="component" value="Chromosome"/>
</dbReference>
<accession>A0AAC9FBW3</accession>
<organism evidence="1 3">
    <name type="scientific">Acidipropionibacterium acidipropionici</name>
    <dbReference type="NCBI Taxonomy" id="1748"/>
    <lineage>
        <taxon>Bacteria</taxon>
        <taxon>Bacillati</taxon>
        <taxon>Actinomycetota</taxon>
        <taxon>Actinomycetes</taxon>
        <taxon>Propionibacteriales</taxon>
        <taxon>Propionibacteriaceae</taxon>
        <taxon>Acidipropionibacterium</taxon>
    </lineage>
</organism>
<evidence type="ECO:0000313" key="4">
    <source>
        <dbReference type="Proteomes" id="UP000178666"/>
    </source>
</evidence>
<evidence type="ECO:0000313" key="3">
    <source>
        <dbReference type="Proteomes" id="UP000075221"/>
    </source>
</evidence>
<keyword evidence="4" id="KW-1185">Reference proteome</keyword>
<reference evidence="1 3" key="2">
    <citation type="submission" date="2016-02" db="EMBL/GenBank/DDBJ databases">
        <title>Complete Genome Sequence of Propionibacterium acidipropionici ATCC 55737.</title>
        <authorList>
            <person name="Luna Flores C.H."/>
            <person name="Nielsen L.K."/>
            <person name="Marcellin E."/>
        </authorList>
    </citation>
    <scope>NUCLEOTIDE SEQUENCE [LARGE SCALE GENOMIC DNA]</scope>
    <source>
        <strain evidence="1 3">ATCC 55737</strain>
    </source>
</reference>
<evidence type="ECO:0000313" key="1">
    <source>
        <dbReference type="EMBL" id="AMS04843.1"/>
    </source>
</evidence>
<proteinExistence type="predicted"/>
<gene>
    <name evidence="2" type="ORF">A8L58_05920</name>
    <name evidence="1" type="ORF">AXH35_04455</name>
</gene>
<sequence length="67" mass="7622">MRGDRSIHVWTQVGPDTIRVGTLYVTGGGRRLAFHYEQSSLEDPRHYPVDPALPETTSMRYWGSTTD</sequence>
<name>A0AAC9FBW3_9ACTN</name>
<dbReference type="EMBL" id="CP015970">
    <property type="protein sequence ID" value="AOZ46327.1"/>
    <property type="molecule type" value="Genomic_DNA"/>
</dbReference>
<evidence type="ECO:0000313" key="2">
    <source>
        <dbReference type="EMBL" id="AOZ46327.1"/>
    </source>
</evidence>
<dbReference type="EMBL" id="CP014352">
    <property type="protein sequence ID" value="AMS04843.1"/>
    <property type="molecule type" value="Genomic_DNA"/>
</dbReference>
<dbReference type="RefSeq" id="WP_062819195.1">
    <property type="nucleotide sequence ID" value="NZ_CP014352.1"/>
</dbReference>